<protein>
    <submittedName>
        <fullName evidence="1">Uncharacterized protein</fullName>
    </submittedName>
</protein>
<name>A0A9N8HSY8_9STRA</name>
<evidence type="ECO:0000313" key="1">
    <source>
        <dbReference type="EMBL" id="CAB9521623.1"/>
    </source>
</evidence>
<gene>
    <name evidence="1" type="ORF">SEMRO_1215_G253130.1</name>
</gene>
<evidence type="ECO:0000313" key="2">
    <source>
        <dbReference type="Proteomes" id="UP001153069"/>
    </source>
</evidence>
<keyword evidence="2" id="KW-1185">Reference proteome</keyword>
<proteinExistence type="predicted"/>
<reference evidence="1" key="1">
    <citation type="submission" date="2020-06" db="EMBL/GenBank/DDBJ databases">
        <authorList>
            <consortium name="Plant Systems Biology data submission"/>
        </authorList>
    </citation>
    <scope>NUCLEOTIDE SEQUENCE</scope>
    <source>
        <strain evidence="1">D6</strain>
    </source>
</reference>
<dbReference type="EMBL" id="CAICTM010001213">
    <property type="protein sequence ID" value="CAB9521623.1"/>
    <property type="molecule type" value="Genomic_DNA"/>
</dbReference>
<dbReference type="AlphaFoldDB" id="A0A9N8HSY8"/>
<dbReference type="OrthoDB" id="372421at2759"/>
<sequence>MANWHLTRAVVQISLLANSEGTRLLHFMECLEHKVGEHDMIHPIYRTMAEPRPQQLATLEQVILNTLTAHDIGIPTWGWRRHADNDNNHNKESIADYLERIRNRRDSSLLIF</sequence>
<accession>A0A9N8HSY8</accession>
<dbReference type="Proteomes" id="UP001153069">
    <property type="component" value="Unassembled WGS sequence"/>
</dbReference>
<organism evidence="1 2">
    <name type="scientific">Seminavis robusta</name>
    <dbReference type="NCBI Taxonomy" id="568900"/>
    <lineage>
        <taxon>Eukaryota</taxon>
        <taxon>Sar</taxon>
        <taxon>Stramenopiles</taxon>
        <taxon>Ochrophyta</taxon>
        <taxon>Bacillariophyta</taxon>
        <taxon>Bacillariophyceae</taxon>
        <taxon>Bacillariophycidae</taxon>
        <taxon>Naviculales</taxon>
        <taxon>Naviculaceae</taxon>
        <taxon>Seminavis</taxon>
    </lineage>
</organism>
<comment type="caution">
    <text evidence="1">The sequence shown here is derived from an EMBL/GenBank/DDBJ whole genome shotgun (WGS) entry which is preliminary data.</text>
</comment>